<keyword evidence="5" id="KW-1185">Reference proteome</keyword>
<dbReference type="EMBL" id="BAABJQ010000008">
    <property type="protein sequence ID" value="GAA5186301.1"/>
    <property type="molecule type" value="Genomic_DNA"/>
</dbReference>
<keyword evidence="2" id="KW-0456">Lyase</keyword>
<dbReference type="SMART" id="SM01007">
    <property type="entry name" value="Aldolase_II"/>
    <property type="match status" value="1"/>
</dbReference>
<organism evidence="4 5">
    <name type="scientific">Rugosimonospora acidiphila</name>
    <dbReference type="NCBI Taxonomy" id="556531"/>
    <lineage>
        <taxon>Bacteria</taxon>
        <taxon>Bacillati</taxon>
        <taxon>Actinomycetota</taxon>
        <taxon>Actinomycetes</taxon>
        <taxon>Micromonosporales</taxon>
        <taxon>Micromonosporaceae</taxon>
        <taxon>Rugosimonospora</taxon>
    </lineage>
</organism>
<evidence type="ECO:0000313" key="4">
    <source>
        <dbReference type="EMBL" id="GAA5186301.1"/>
    </source>
</evidence>
<sequence length="226" mass="24071">MTSTLTRPVQEDGWLDAGEVTLGERDAAVRTELIEAVRLLHRRGALQNPSSANASVRLPDSPGHVLISAKGLPADISEQSFGVVTLAGDLVAGKLGPGVRKVIQMHTLAYARPEVNAVIHTHSTHTTAFAVAHRPIPVNYEPLLNRGQPQEIPCAPYRKRNNGDLGASIAALLREHPNTRAVLLANHGLLAFYDSPLNTAQLVATIEEAATLEIYAASLGGSKPIV</sequence>
<dbReference type="InterPro" id="IPR001303">
    <property type="entry name" value="Aldolase_II/adducin_N"/>
</dbReference>
<dbReference type="Pfam" id="PF00596">
    <property type="entry name" value="Aldolase_II"/>
    <property type="match status" value="1"/>
</dbReference>
<evidence type="ECO:0000256" key="1">
    <source>
        <dbReference type="ARBA" id="ARBA00022723"/>
    </source>
</evidence>
<dbReference type="Proteomes" id="UP001501570">
    <property type="component" value="Unassembled WGS sequence"/>
</dbReference>
<dbReference type="SUPFAM" id="SSF53639">
    <property type="entry name" value="AraD/HMP-PK domain-like"/>
    <property type="match status" value="1"/>
</dbReference>
<dbReference type="PANTHER" id="PTHR22789:SF0">
    <property type="entry name" value="3-OXO-TETRONATE 4-PHOSPHATE DECARBOXYLASE-RELATED"/>
    <property type="match status" value="1"/>
</dbReference>
<accession>A0ABP9RUI8</accession>
<dbReference type="PANTHER" id="PTHR22789">
    <property type="entry name" value="FUCULOSE PHOSPHATE ALDOLASE"/>
    <property type="match status" value="1"/>
</dbReference>
<dbReference type="InterPro" id="IPR050197">
    <property type="entry name" value="Aldolase_class_II_sugar_metab"/>
</dbReference>
<keyword evidence="1" id="KW-0479">Metal-binding</keyword>
<evidence type="ECO:0000256" key="2">
    <source>
        <dbReference type="ARBA" id="ARBA00023239"/>
    </source>
</evidence>
<dbReference type="Gene3D" id="3.40.225.10">
    <property type="entry name" value="Class II aldolase/adducin N-terminal domain"/>
    <property type="match status" value="1"/>
</dbReference>
<evidence type="ECO:0000313" key="5">
    <source>
        <dbReference type="Proteomes" id="UP001501570"/>
    </source>
</evidence>
<dbReference type="InterPro" id="IPR036409">
    <property type="entry name" value="Aldolase_II/adducin_N_sf"/>
</dbReference>
<proteinExistence type="predicted"/>
<feature type="domain" description="Class II aldolase/adducin N-terminal" evidence="3">
    <location>
        <begin position="31"/>
        <end position="214"/>
    </location>
</feature>
<protein>
    <submittedName>
        <fullName evidence="4">L-fuculose-phosphate aldolase</fullName>
    </submittedName>
</protein>
<dbReference type="RefSeq" id="WP_345630386.1">
    <property type="nucleotide sequence ID" value="NZ_BAABJQ010000008.1"/>
</dbReference>
<comment type="caution">
    <text evidence="4">The sequence shown here is derived from an EMBL/GenBank/DDBJ whole genome shotgun (WGS) entry which is preliminary data.</text>
</comment>
<name>A0ABP9RUI8_9ACTN</name>
<evidence type="ECO:0000259" key="3">
    <source>
        <dbReference type="SMART" id="SM01007"/>
    </source>
</evidence>
<gene>
    <name evidence="4" type="primary">fucA_2</name>
    <name evidence="4" type="ORF">GCM10023322_32250</name>
</gene>
<reference evidence="5" key="1">
    <citation type="journal article" date="2019" name="Int. J. Syst. Evol. Microbiol.">
        <title>The Global Catalogue of Microorganisms (GCM) 10K type strain sequencing project: providing services to taxonomists for standard genome sequencing and annotation.</title>
        <authorList>
            <consortium name="The Broad Institute Genomics Platform"/>
            <consortium name="The Broad Institute Genome Sequencing Center for Infectious Disease"/>
            <person name="Wu L."/>
            <person name="Ma J."/>
        </authorList>
    </citation>
    <scope>NUCLEOTIDE SEQUENCE [LARGE SCALE GENOMIC DNA]</scope>
    <source>
        <strain evidence="5">JCM 18304</strain>
    </source>
</reference>